<comment type="caution">
    <text evidence="5">The sequence shown here is derived from an EMBL/GenBank/DDBJ whole genome shotgun (WGS) entry which is preliminary data.</text>
</comment>
<dbReference type="SUPFAM" id="SSF51905">
    <property type="entry name" value="FAD/NAD(P)-binding domain"/>
    <property type="match status" value="1"/>
</dbReference>
<dbReference type="InterPro" id="IPR002937">
    <property type="entry name" value="Amino_oxidase"/>
</dbReference>
<dbReference type="InterPro" id="IPR001613">
    <property type="entry name" value="Flavin_amine_oxidase"/>
</dbReference>
<dbReference type="AlphaFoldDB" id="A0A6A8D5U5"/>
<sequence>MTKKWDVVIIGGGLAGFVAANYLTDANMSVLLLEKGKRTGGRAKTDVISQQYFNLGPHAFYKKGKAKQIFDELGIKLHGNTPKLDGVLVEDGINYNAPLSPFGLATTKLLNWKERREWMMILMKLSRIDTEKLTGLTLKRWVETTANSKKVQSLLLVLSRLATYCHVPEKASAKVIVSHMQRALAGVIYLDGGWQTVIDQLQTRAEKLGVEVRLQQTVKQISADDNNQYQLILAGDKKIYAKQVICTIGPHALNSILPEEILDNRHKFRGQIEPVTAATLDVALSQLPNPDLQFAMGITEPFYYSVHSNYAQLSDDGKSKVLHVLKYFHPNDITDRKNVKIELERFLERLQPDWRKYEITSRYLTQITVNQRLPQVGDEQMLSSSETEIPGLFIAGDWASPDSILSEGAVTSGKRAAKELIQNEKRSLSANQ</sequence>
<dbReference type="GO" id="GO:0016491">
    <property type="term" value="F:oxidoreductase activity"/>
    <property type="evidence" value="ECO:0007669"/>
    <property type="project" value="UniProtKB-KW"/>
</dbReference>
<dbReference type="InterPro" id="IPR036188">
    <property type="entry name" value="FAD/NAD-bd_sf"/>
</dbReference>
<accession>A0A6A8D5U5</accession>
<evidence type="ECO:0000256" key="1">
    <source>
        <dbReference type="ARBA" id="ARBA00001974"/>
    </source>
</evidence>
<dbReference type="Proteomes" id="UP000799092">
    <property type="component" value="Unassembled WGS sequence"/>
</dbReference>
<comment type="cofactor">
    <cofactor evidence="1">
        <name>FAD</name>
        <dbReference type="ChEBI" id="CHEBI:57692"/>
    </cofactor>
</comment>
<name>A0A6A8D5U5_9BACI</name>
<evidence type="ECO:0000256" key="3">
    <source>
        <dbReference type="PIRSR" id="PIRSR601613-1"/>
    </source>
</evidence>
<feature type="domain" description="Amine oxidase" evidence="4">
    <location>
        <begin position="14"/>
        <end position="421"/>
    </location>
</feature>
<dbReference type="PANTHER" id="PTHR42923">
    <property type="entry name" value="PROTOPORPHYRINOGEN OXIDASE"/>
    <property type="match status" value="1"/>
</dbReference>
<keyword evidence="2" id="KW-0560">Oxidoreductase</keyword>
<gene>
    <name evidence="5" type="ORF">GH741_00155</name>
</gene>
<dbReference type="RefSeq" id="WP_153734755.1">
    <property type="nucleotide sequence ID" value="NZ_WJNG01000001.1"/>
</dbReference>
<protein>
    <submittedName>
        <fullName evidence="5">FAD-dependent oxidoreductase</fullName>
    </submittedName>
</protein>
<dbReference type="PRINTS" id="PR00757">
    <property type="entry name" value="AMINEOXDASEF"/>
</dbReference>
<evidence type="ECO:0000256" key="2">
    <source>
        <dbReference type="ARBA" id="ARBA00023002"/>
    </source>
</evidence>
<reference evidence="5" key="1">
    <citation type="submission" date="2019-11" db="EMBL/GenBank/DDBJ databases">
        <authorList>
            <person name="Li J."/>
        </authorList>
    </citation>
    <scope>NUCLEOTIDE SEQUENCE</scope>
    <source>
        <strain evidence="5">B6B</strain>
    </source>
</reference>
<feature type="binding site" evidence="3">
    <location>
        <position position="218"/>
    </location>
    <ligand>
        <name>FAD</name>
        <dbReference type="ChEBI" id="CHEBI:57692"/>
    </ligand>
</feature>
<dbReference type="Gene3D" id="3.50.50.60">
    <property type="entry name" value="FAD/NAD(P)-binding domain"/>
    <property type="match status" value="1"/>
</dbReference>
<proteinExistence type="predicted"/>
<keyword evidence="6" id="KW-1185">Reference proteome</keyword>
<organism evidence="5 6">
    <name type="scientific">Aquibacillus halophilus</name>
    <dbReference type="NCBI Taxonomy" id="930132"/>
    <lineage>
        <taxon>Bacteria</taxon>
        <taxon>Bacillati</taxon>
        <taxon>Bacillota</taxon>
        <taxon>Bacilli</taxon>
        <taxon>Bacillales</taxon>
        <taxon>Bacillaceae</taxon>
        <taxon>Aquibacillus</taxon>
    </lineage>
</organism>
<dbReference type="EMBL" id="WJNG01000001">
    <property type="protein sequence ID" value="MRH41083.1"/>
    <property type="molecule type" value="Genomic_DNA"/>
</dbReference>
<evidence type="ECO:0000313" key="5">
    <source>
        <dbReference type="EMBL" id="MRH41083.1"/>
    </source>
</evidence>
<dbReference type="OrthoDB" id="269318at2"/>
<evidence type="ECO:0000313" key="6">
    <source>
        <dbReference type="Proteomes" id="UP000799092"/>
    </source>
</evidence>
<dbReference type="InterPro" id="IPR050464">
    <property type="entry name" value="Zeta_carotene_desat/Oxidored"/>
</dbReference>
<evidence type="ECO:0000259" key="4">
    <source>
        <dbReference type="Pfam" id="PF01593"/>
    </source>
</evidence>
<dbReference type="Gene3D" id="3.90.660.50">
    <property type="match status" value="1"/>
</dbReference>
<dbReference type="Pfam" id="PF01593">
    <property type="entry name" value="Amino_oxidase"/>
    <property type="match status" value="1"/>
</dbReference>